<name>A0A1Y2LJG3_EPING</name>
<keyword evidence="3" id="KW-1185">Reference proteome</keyword>
<feature type="transmembrane region" description="Helical" evidence="1">
    <location>
        <begin position="281"/>
        <end position="300"/>
    </location>
</feature>
<dbReference type="EMBL" id="KZ107860">
    <property type="protein sequence ID" value="OSS44031.1"/>
    <property type="molecule type" value="Genomic_DNA"/>
</dbReference>
<keyword evidence="1" id="KW-0812">Transmembrane</keyword>
<dbReference type="Proteomes" id="UP000193240">
    <property type="component" value="Unassembled WGS sequence"/>
</dbReference>
<accession>A0A1Y2LJG3</accession>
<keyword evidence="1" id="KW-0472">Membrane</keyword>
<sequence length="353" mass="38324">MLPQPMRMAIVPQPDLRLRLSLAFPLSPLSLRLNPIHPPIPVQHTNAHAVPPRQRHQLQMPAPLARLPDPAHMLPEPVLHERLKVLPVRLDPARGRVPRLLVRRGAVPLGQWGEGHAGLEGETACGELVRDGGVEAVPVCADWVQGEVPGREQRLEALLLQGARVGRGARFLLRLGDRGVLLCSAAREALLLAVFLLARRARGAAAGGLAGRGWRRCRAVCAPVYAQPRDFYIHRSVALCRFLALVRAVLLHFIVCCSPGPRAGQLEQLFGLPVSKLAFEAFAFVVDAFAGFLAGLLFLLRGARDQIALLFAVLLLERFERGGCVGFGRGSCDVGHCGRDCGVSGRSRDVAML</sequence>
<evidence type="ECO:0000313" key="2">
    <source>
        <dbReference type="EMBL" id="OSS44031.1"/>
    </source>
</evidence>
<gene>
    <name evidence="2" type="ORF">B5807_11316</name>
</gene>
<reference evidence="2 3" key="1">
    <citation type="journal article" date="2017" name="Genome Announc.">
        <title>Genome sequence of the saprophytic ascomycete Epicoccum nigrum ICMP 19927 strain isolated from New Zealand.</title>
        <authorList>
            <person name="Fokin M."/>
            <person name="Fleetwood D."/>
            <person name="Weir B.S."/>
            <person name="Villas-Boas S.G."/>
        </authorList>
    </citation>
    <scope>NUCLEOTIDE SEQUENCE [LARGE SCALE GENOMIC DNA]</scope>
    <source>
        <strain evidence="2 3">ICMP 19927</strain>
    </source>
</reference>
<keyword evidence="1" id="KW-1133">Transmembrane helix</keyword>
<proteinExistence type="predicted"/>
<organism evidence="2 3">
    <name type="scientific">Epicoccum nigrum</name>
    <name type="common">Soil fungus</name>
    <name type="synonym">Epicoccum purpurascens</name>
    <dbReference type="NCBI Taxonomy" id="105696"/>
    <lineage>
        <taxon>Eukaryota</taxon>
        <taxon>Fungi</taxon>
        <taxon>Dikarya</taxon>
        <taxon>Ascomycota</taxon>
        <taxon>Pezizomycotina</taxon>
        <taxon>Dothideomycetes</taxon>
        <taxon>Pleosporomycetidae</taxon>
        <taxon>Pleosporales</taxon>
        <taxon>Pleosporineae</taxon>
        <taxon>Didymellaceae</taxon>
        <taxon>Epicoccum</taxon>
    </lineage>
</organism>
<evidence type="ECO:0000256" key="1">
    <source>
        <dbReference type="SAM" id="Phobius"/>
    </source>
</evidence>
<evidence type="ECO:0000313" key="3">
    <source>
        <dbReference type="Proteomes" id="UP000193240"/>
    </source>
</evidence>
<dbReference type="InParanoid" id="A0A1Y2LJG3"/>
<dbReference type="AlphaFoldDB" id="A0A1Y2LJG3"/>
<protein>
    <submittedName>
        <fullName evidence="2">Uncharacterized protein</fullName>
    </submittedName>
</protein>